<sequence>MAAEDEAAIRGLIEARNAAVRAGDAERAAAPLSDGMVAYDLQPPLRFTGAAARDADGLARWLATWDGPVSVEMPAPTVVVHGDLAFAHGPSRMQGRKRGAPTPIDLWYRTTLCLKRAGGAWAIVHEHNSVPMRMGGSGLAAVDLEPDSGPRPS</sequence>
<proteinExistence type="predicted"/>
<dbReference type="InterPro" id="IPR037401">
    <property type="entry name" value="SnoaL-like"/>
</dbReference>
<dbReference type="Gene3D" id="3.10.450.50">
    <property type="match status" value="1"/>
</dbReference>
<dbReference type="Proteomes" id="UP001501588">
    <property type="component" value="Unassembled WGS sequence"/>
</dbReference>
<evidence type="ECO:0000313" key="2">
    <source>
        <dbReference type="EMBL" id="GAA0603725.1"/>
    </source>
</evidence>
<gene>
    <name evidence="2" type="ORF">GCM10009416_46670</name>
</gene>
<accession>A0ABN1G459</accession>
<keyword evidence="3" id="KW-1185">Reference proteome</keyword>
<organism evidence="2 3">
    <name type="scientific">Craurococcus roseus</name>
    <dbReference type="NCBI Taxonomy" id="77585"/>
    <lineage>
        <taxon>Bacteria</taxon>
        <taxon>Pseudomonadati</taxon>
        <taxon>Pseudomonadota</taxon>
        <taxon>Alphaproteobacteria</taxon>
        <taxon>Acetobacterales</taxon>
        <taxon>Acetobacteraceae</taxon>
        <taxon>Craurococcus</taxon>
    </lineage>
</organism>
<evidence type="ECO:0000313" key="3">
    <source>
        <dbReference type="Proteomes" id="UP001501588"/>
    </source>
</evidence>
<dbReference type="SUPFAM" id="SSF54427">
    <property type="entry name" value="NTF2-like"/>
    <property type="match status" value="1"/>
</dbReference>
<reference evidence="2 3" key="1">
    <citation type="journal article" date="2019" name="Int. J. Syst. Evol. Microbiol.">
        <title>The Global Catalogue of Microorganisms (GCM) 10K type strain sequencing project: providing services to taxonomists for standard genome sequencing and annotation.</title>
        <authorList>
            <consortium name="The Broad Institute Genomics Platform"/>
            <consortium name="The Broad Institute Genome Sequencing Center for Infectious Disease"/>
            <person name="Wu L."/>
            <person name="Ma J."/>
        </authorList>
    </citation>
    <scope>NUCLEOTIDE SEQUENCE [LARGE SCALE GENOMIC DNA]</scope>
    <source>
        <strain evidence="2 3">JCM 9933</strain>
    </source>
</reference>
<dbReference type="EMBL" id="BAAAFZ010000092">
    <property type="protein sequence ID" value="GAA0603725.1"/>
    <property type="molecule type" value="Genomic_DNA"/>
</dbReference>
<feature type="domain" description="SnoaL-like" evidence="1">
    <location>
        <begin position="10"/>
        <end position="132"/>
    </location>
</feature>
<dbReference type="RefSeq" id="WP_343897839.1">
    <property type="nucleotide sequence ID" value="NZ_BAAAFZ010000092.1"/>
</dbReference>
<protein>
    <recommendedName>
        <fullName evidence="1">SnoaL-like domain-containing protein</fullName>
    </recommendedName>
</protein>
<name>A0ABN1G459_9PROT</name>
<evidence type="ECO:0000259" key="1">
    <source>
        <dbReference type="Pfam" id="PF13474"/>
    </source>
</evidence>
<comment type="caution">
    <text evidence="2">The sequence shown here is derived from an EMBL/GenBank/DDBJ whole genome shotgun (WGS) entry which is preliminary data.</text>
</comment>
<dbReference type="Pfam" id="PF13474">
    <property type="entry name" value="SnoaL_3"/>
    <property type="match status" value="1"/>
</dbReference>
<dbReference type="InterPro" id="IPR032710">
    <property type="entry name" value="NTF2-like_dom_sf"/>
</dbReference>